<dbReference type="InterPro" id="IPR007110">
    <property type="entry name" value="Ig-like_dom"/>
</dbReference>
<feature type="domain" description="Fibronectin type-III" evidence="18">
    <location>
        <begin position="1085"/>
        <end position="1184"/>
    </location>
</feature>
<feature type="domain" description="Ig-like" evidence="17">
    <location>
        <begin position="1182"/>
        <end position="1258"/>
    </location>
</feature>
<dbReference type="GO" id="GO:0005886">
    <property type="term" value="C:plasma membrane"/>
    <property type="evidence" value="ECO:0007669"/>
    <property type="project" value="UniProtKB-SubCell"/>
</dbReference>
<feature type="domain" description="Fibronectin type-III" evidence="18">
    <location>
        <begin position="1364"/>
        <end position="1457"/>
    </location>
</feature>
<dbReference type="SMART" id="SM00408">
    <property type="entry name" value="IGc2"/>
    <property type="match status" value="9"/>
</dbReference>
<evidence type="ECO:0000256" key="9">
    <source>
        <dbReference type="ARBA" id="ARBA00023018"/>
    </source>
</evidence>
<evidence type="ECO:0000256" key="5">
    <source>
        <dbReference type="ARBA" id="ARBA00022737"/>
    </source>
</evidence>
<dbReference type="SMART" id="SM00060">
    <property type="entry name" value="FN3"/>
    <property type="match status" value="6"/>
</dbReference>
<evidence type="ECO:0000256" key="8">
    <source>
        <dbReference type="ARBA" id="ARBA00022989"/>
    </source>
</evidence>
<dbReference type="InterPro" id="IPR013098">
    <property type="entry name" value="Ig_I-set"/>
</dbReference>
<keyword evidence="20" id="KW-1185">Reference proteome</keyword>
<keyword evidence="12" id="KW-0325">Glycoprotein</keyword>
<dbReference type="SMART" id="SM00409">
    <property type="entry name" value="IG"/>
    <property type="match status" value="9"/>
</dbReference>
<keyword evidence="8 16" id="KW-1133">Transmembrane helix</keyword>
<keyword evidence="6" id="KW-0130">Cell adhesion</keyword>
<evidence type="ECO:0000256" key="15">
    <source>
        <dbReference type="SAM" id="MobiDB-lite"/>
    </source>
</evidence>
<evidence type="ECO:0000313" key="20">
    <source>
        <dbReference type="Proteomes" id="UP001152759"/>
    </source>
</evidence>
<feature type="domain" description="Ig-like" evidence="17">
    <location>
        <begin position="202"/>
        <end position="289"/>
    </location>
</feature>
<evidence type="ECO:0000256" key="2">
    <source>
        <dbReference type="ARBA" id="ARBA00022475"/>
    </source>
</evidence>
<feature type="region of interest" description="Disordered" evidence="15">
    <location>
        <begin position="1586"/>
        <end position="1662"/>
    </location>
</feature>
<dbReference type="FunFam" id="2.60.40.10:FF:000104">
    <property type="entry name" value="Down syndrome cell adhesion molecule b"/>
    <property type="match status" value="1"/>
</dbReference>
<dbReference type="InterPro" id="IPR036116">
    <property type="entry name" value="FN3_sf"/>
</dbReference>
<evidence type="ECO:0000259" key="17">
    <source>
        <dbReference type="PROSITE" id="PS50835"/>
    </source>
</evidence>
<feature type="domain" description="Ig-like" evidence="17">
    <location>
        <begin position="104"/>
        <end position="196"/>
    </location>
</feature>
<evidence type="ECO:0000256" key="3">
    <source>
        <dbReference type="ARBA" id="ARBA00022692"/>
    </source>
</evidence>
<keyword evidence="3 16" id="KW-0812">Transmembrane</keyword>
<dbReference type="Pfam" id="PF00041">
    <property type="entry name" value="fn3"/>
    <property type="match status" value="5"/>
</dbReference>
<dbReference type="InterPro" id="IPR056754">
    <property type="entry name" value="DSCAM/DSCAML_C"/>
</dbReference>
<dbReference type="SUPFAM" id="SSF48726">
    <property type="entry name" value="Immunoglobulin"/>
    <property type="match status" value="9"/>
</dbReference>
<dbReference type="FunFam" id="2.60.40.10:FF:000005">
    <property type="entry name" value="Neuronal cell adhesion molecule"/>
    <property type="match status" value="1"/>
</dbReference>
<evidence type="ECO:0000259" key="18">
    <source>
        <dbReference type="PROSITE" id="PS50853"/>
    </source>
</evidence>
<evidence type="ECO:0000256" key="11">
    <source>
        <dbReference type="ARBA" id="ARBA00023157"/>
    </source>
</evidence>
<dbReference type="GO" id="GO:0045202">
    <property type="term" value="C:synapse"/>
    <property type="evidence" value="ECO:0007669"/>
    <property type="project" value="UniProtKB-SubCell"/>
</dbReference>
<evidence type="ECO:0000256" key="16">
    <source>
        <dbReference type="SAM" id="Phobius"/>
    </source>
</evidence>
<evidence type="ECO:0000256" key="12">
    <source>
        <dbReference type="ARBA" id="ARBA00023180"/>
    </source>
</evidence>
<name>A0A9P0F500_BEMTA</name>
<keyword evidence="4" id="KW-0732">Signal</keyword>
<dbReference type="CDD" id="cd00063">
    <property type="entry name" value="FN3"/>
    <property type="match status" value="6"/>
</dbReference>
<dbReference type="CDD" id="cd20958">
    <property type="entry name" value="IgI_5_Dscam"/>
    <property type="match status" value="1"/>
</dbReference>
<sequence>MVEYSNTAVRGSTVFLRCTAPSFVRDFITITSWVQDSAFNIYPSIKGDGKYHMLPSGELLIRKITDADRYKEYQCRGVNKLSGVSLVSSNTARFTVTDVGLSLPRSPRRSTTIYARKDQPTVLPCFSEGFVSPTYRWFREDSPDRGPKDDRILQIEERLIIQHVEAEDDGVWICEVNGTSGSGPGASGVVEQLRVALVVRTPLAVTLSPGGEVTVDVGSRLAVRCLVGGGRGHLSRTWLRNGQAVGPATAPHVAATQDTLVVERVKKEDAGMYQCVAKTDEESAQAAVQLMLGAAQPQLLYKFIQQTLQPGPPVSLKCIASGNPTPQITWKLDGFPLPQTERFVMGQYVSLHGDVISHVNISSVQVQDGGIYQCTAVNKVGEISHSAEMRVYGLPFVRPMPNISAVAEEPLFIACPVAGYPIDSITWEKEGKKLPLNRRQHVFSNGTLMIKNVQREADKGFYSCTAENKQGRSSSESLYMNVIAPPKIGPINFGEVVEGVRTQVPCVIQSGDLPLSIQWLKDDQPIPLQLNIQIRKDDEYSSSLIIPKVGREHSGNYTCVASNPGKSSSVLASLVVSVPPRWLLEPRDLNVTRGSPAVLDCQAEGFPTPTSTWRKVLGNQPGEYQDLSVRSRGIELLGNGTLYIRQTLPEHQGLYLCEAVNGIGAGISATISLIIHNPPQFSLQSSQVSARRGAPQTLQCHAHGDQPLTITWSRDNALPHLQFNPRYEVKEEKVKGGTVSDLVIDGTTKADAGTFLCTASNPYGRSQRTIHLQVQDAPGRPRDVHVVQSDSRNLKISWSPPLDSQTIALQYTVLYRKEQGTDDEWISQSVNSELSVTIQNLNPAVVYSVKIVAENELGAGEPSEIITVKTEAEPPAKEPQDIRVEAVASDKLKLTWTAPERELWNGEILGYYVGYREYGFGRPSSYNFTTIPAVYGSTSSAVLSGLKKFRKYGVVVQAFNEKGPGPMSSEVLAQTLEDVPSAPPDDISCESLSSQSIAIQWRPPPQLFQNGHIQGYKLYYESMEEPPMPGHIEAETLQLTATSAEIHNLQKYTNYSIQVWAFTKIGDGVRSKQVFCFTNEDVPEAPSGVKVLPSSSTSLTLSWAAPQKANGKLTSYTVYYRILSSGHEIDSLKRRFPPTHTFYQFHDFKAGLTYEFWVTAFTKVGEGQSTQAVYGSVSNKVPAGIVSFGKNVHSKIHSLVRLPCIAVGIPAPKRSWLKPDGSSTLENEDFFEISQAQKHHQGNYTCSAFNVDGSDRITYSLHILVPPSAPEIRVRSSGTSWIQIEWSVADTGGSAIRGFILTYRQEGLGEASEVYISRDANSYQLDSLQCGVEYQLQLLAYNNIGQGKPCPVLTAKTDGWKPVKPSHVEFIDANTTSVTLYLKAWNPNGCPIVNFKIEYKEPVHSDWMTVGSHVGMNTVTIPNLWPGTLYHLRVTAENSAGMTLAEYSVSTLSTLGGTFSPDSVRYNTQDGSNFSMEFGSLLPVFLCAVVFTVFAASIALCLHRKRVHEGDMHRRHSTSHTSDILENKQNMSQREQYYAAIRKGLSPGRDLQSMERLPVVRDRISSPAYMESFLYPDHRLANMETLQLKSSNRGEREYARIKGGKYNGSEPDYSGSTTDQYSELGVNTRDRIPQTITYPESSSSPEPSPLMERRSRWSKPHVRRDESSDFSLSAHLAPPPCGFTDMNEHSEAECDISTVGKLKVFKKKIHRSSKSSLSSQKPLFSTEEHNFTIAV</sequence>
<evidence type="ECO:0000256" key="14">
    <source>
        <dbReference type="ARBA" id="ARBA00034103"/>
    </source>
</evidence>
<evidence type="ECO:0000256" key="7">
    <source>
        <dbReference type="ARBA" id="ARBA00022902"/>
    </source>
</evidence>
<dbReference type="CDD" id="cd20956">
    <property type="entry name" value="IgI_4_Dscam"/>
    <property type="match status" value="1"/>
</dbReference>
<dbReference type="FunFam" id="2.60.40.10:FF:000017">
    <property type="entry name" value="Down syndrome cell adhesion molecule b"/>
    <property type="match status" value="1"/>
</dbReference>
<keyword evidence="10 16" id="KW-0472">Membrane</keyword>
<dbReference type="FunFam" id="2.60.40.10:FF:000120">
    <property type="entry name" value="Down syndrome cell adhesion molecule like 1"/>
    <property type="match status" value="1"/>
</dbReference>
<keyword evidence="7" id="KW-0524">Neurogenesis</keyword>
<dbReference type="InterPro" id="IPR003598">
    <property type="entry name" value="Ig_sub2"/>
</dbReference>
<dbReference type="FunFam" id="2.60.40.10:FF:000093">
    <property type="entry name" value="Down syndrome cell adhesion molecule, isoform B"/>
    <property type="match status" value="1"/>
</dbReference>
<dbReference type="PROSITE" id="PS50853">
    <property type="entry name" value="FN3"/>
    <property type="match status" value="6"/>
</dbReference>
<dbReference type="EMBL" id="OU963865">
    <property type="protein sequence ID" value="CAH0389198.1"/>
    <property type="molecule type" value="Genomic_DNA"/>
</dbReference>
<dbReference type="PROSITE" id="PS50835">
    <property type="entry name" value="IG_LIKE"/>
    <property type="match status" value="9"/>
</dbReference>
<dbReference type="Pfam" id="PF07679">
    <property type="entry name" value="I-set"/>
    <property type="match status" value="2"/>
</dbReference>
<dbReference type="FunFam" id="2.60.40.10:FF:000719">
    <property type="entry name" value="nephrin isoform X1"/>
    <property type="match status" value="1"/>
</dbReference>
<reference evidence="19" key="1">
    <citation type="submission" date="2021-12" db="EMBL/GenBank/DDBJ databases">
        <authorList>
            <person name="King R."/>
        </authorList>
    </citation>
    <scope>NUCLEOTIDE SEQUENCE</scope>
</reference>
<keyword evidence="11" id="KW-1015">Disulfide bond</keyword>
<keyword evidence="9" id="KW-0770">Synapse</keyword>
<dbReference type="InterPro" id="IPR013783">
    <property type="entry name" value="Ig-like_fold"/>
</dbReference>
<dbReference type="InterPro" id="IPR051170">
    <property type="entry name" value="Neural/epithelial_adhesion"/>
</dbReference>
<dbReference type="InterPro" id="IPR003961">
    <property type="entry name" value="FN3_dom"/>
</dbReference>
<gene>
    <name evidence="19" type="ORF">BEMITA_LOCUS8054</name>
</gene>
<dbReference type="Gene3D" id="2.60.40.10">
    <property type="entry name" value="Immunoglobulins"/>
    <property type="match status" value="15"/>
</dbReference>
<dbReference type="FunFam" id="2.60.40.10:FF:000333">
    <property type="entry name" value="Down syndrome cell adhesion molecule"/>
    <property type="match status" value="1"/>
</dbReference>
<feature type="domain" description="Ig-like" evidence="17">
    <location>
        <begin position="1"/>
        <end position="95"/>
    </location>
</feature>
<comment type="subcellular location">
    <subcellularLocation>
        <location evidence="1">Cell membrane</location>
        <topology evidence="1">Single-pass type I membrane protein</topology>
    </subcellularLocation>
    <subcellularLocation>
        <location evidence="14">Synapse</location>
    </subcellularLocation>
</comment>
<dbReference type="GO" id="GO:0048812">
    <property type="term" value="P:neuron projection morphogenesis"/>
    <property type="evidence" value="ECO:0007669"/>
    <property type="project" value="UniProtKB-ARBA"/>
</dbReference>
<proteinExistence type="predicted"/>
<dbReference type="PANTHER" id="PTHR12231">
    <property type="entry name" value="CTX-RELATED TYPE I TRANSMEMBRANE PROTEIN"/>
    <property type="match status" value="1"/>
</dbReference>
<keyword evidence="5" id="KW-0677">Repeat</keyword>
<feature type="domain" description="Fibronectin type-III" evidence="18">
    <location>
        <begin position="1266"/>
        <end position="1360"/>
    </location>
</feature>
<dbReference type="InterPro" id="IPR003599">
    <property type="entry name" value="Ig_sub"/>
</dbReference>
<dbReference type="Pfam" id="PF13927">
    <property type="entry name" value="Ig_3"/>
    <property type="match status" value="5"/>
</dbReference>
<accession>A0A9P0F500</accession>
<feature type="domain" description="Fibronectin type-III" evidence="18">
    <location>
        <begin position="983"/>
        <end position="1081"/>
    </location>
</feature>
<feature type="domain" description="Ig-like" evidence="17">
    <location>
        <begin position="297"/>
        <end position="390"/>
    </location>
</feature>
<evidence type="ECO:0008006" key="21">
    <source>
        <dbReference type="Google" id="ProtNLM"/>
    </source>
</evidence>
<feature type="domain" description="Fibronectin type-III" evidence="18">
    <location>
        <begin position="780"/>
        <end position="873"/>
    </location>
</feature>
<dbReference type="GO" id="GO:0098609">
    <property type="term" value="P:cell-cell adhesion"/>
    <property type="evidence" value="ECO:0007669"/>
    <property type="project" value="UniProtKB-ARBA"/>
</dbReference>
<dbReference type="PANTHER" id="PTHR12231:SF253">
    <property type="entry name" value="DPR-INTERACTING PROTEIN ETA, ISOFORM B-RELATED"/>
    <property type="match status" value="1"/>
</dbReference>
<evidence type="ECO:0000256" key="13">
    <source>
        <dbReference type="ARBA" id="ARBA00023319"/>
    </source>
</evidence>
<keyword evidence="13" id="KW-0393">Immunoglobulin domain</keyword>
<dbReference type="Pfam" id="PF25059">
    <property type="entry name" value="FN3_DSCAM-DSCAML_C"/>
    <property type="match status" value="1"/>
</dbReference>
<feature type="domain" description="Ig-like" evidence="17">
    <location>
        <begin position="679"/>
        <end position="771"/>
    </location>
</feature>
<keyword evidence="2" id="KW-1003">Cell membrane</keyword>
<feature type="domain" description="Ig-like" evidence="17">
    <location>
        <begin position="580"/>
        <end position="672"/>
    </location>
</feature>
<evidence type="ECO:0000256" key="1">
    <source>
        <dbReference type="ARBA" id="ARBA00004251"/>
    </source>
</evidence>
<feature type="domain" description="Ig-like" evidence="17">
    <location>
        <begin position="395"/>
        <end position="479"/>
    </location>
</feature>
<dbReference type="InterPro" id="IPR036179">
    <property type="entry name" value="Ig-like_dom_sf"/>
</dbReference>
<evidence type="ECO:0000256" key="10">
    <source>
        <dbReference type="ARBA" id="ARBA00023136"/>
    </source>
</evidence>
<evidence type="ECO:0000256" key="6">
    <source>
        <dbReference type="ARBA" id="ARBA00022889"/>
    </source>
</evidence>
<evidence type="ECO:0000256" key="4">
    <source>
        <dbReference type="ARBA" id="ARBA00022729"/>
    </source>
</evidence>
<feature type="domain" description="Ig-like" evidence="17">
    <location>
        <begin position="486"/>
        <end position="577"/>
    </location>
</feature>
<feature type="domain" description="Fibronectin type-III" evidence="18">
    <location>
        <begin position="878"/>
        <end position="978"/>
    </location>
</feature>
<organism evidence="19 20">
    <name type="scientific">Bemisia tabaci</name>
    <name type="common">Sweetpotato whitefly</name>
    <name type="synonym">Aleurodes tabaci</name>
    <dbReference type="NCBI Taxonomy" id="7038"/>
    <lineage>
        <taxon>Eukaryota</taxon>
        <taxon>Metazoa</taxon>
        <taxon>Ecdysozoa</taxon>
        <taxon>Arthropoda</taxon>
        <taxon>Hexapoda</taxon>
        <taxon>Insecta</taxon>
        <taxon>Pterygota</taxon>
        <taxon>Neoptera</taxon>
        <taxon>Paraneoptera</taxon>
        <taxon>Hemiptera</taxon>
        <taxon>Sternorrhyncha</taxon>
        <taxon>Aleyrodoidea</taxon>
        <taxon>Aleyrodidae</taxon>
        <taxon>Aleyrodinae</taxon>
        <taxon>Bemisia</taxon>
    </lineage>
</organism>
<dbReference type="Proteomes" id="UP001152759">
    <property type="component" value="Chromosome 4"/>
</dbReference>
<feature type="transmembrane region" description="Helical" evidence="16">
    <location>
        <begin position="1481"/>
        <end position="1502"/>
    </location>
</feature>
<dbReference type="SUPFAM" id="SSF49265">
    <property type="entry name" value="Fibronectin type III"/>
    <property type="match status" value="3"/>
</dbReference>
<evidence type="ECO:0000313" key="19">
    <source>
        <dbReference type="EMBL" id="CAH0389198.1"/>
    </source>
</evidence>
<protein>
    <recommendedName>
        <fullName evidence="21">Down syndrome cell adhesion molecule-like protein Dscam2</fullName>
    </recommendedName>
</protein>